<dbReference type="Proteomes" id="UP000663829">
    <property type="component" value="Unassembled WGS sequence"/>
</dbReference>
<comment type="caution">
    <text evidence="4">The sequence shown here is derived from an EMBL/GenBank/DDBJ whole genome shotgun (WGS) entry which is preliminary data.</text>
</comment>
<evidence type="ECO:0000313" key="6">
    <source>
        <dbReference type="EMBL" id="CAF3631911.1"/>
    </source>
</evidence>
<evidence type="ECO:0000259" key="2">
    <source>
        <dbReference type="SMART" id="SM01007"/>
    </source>
</evidence>
<dbReference type="Gene3D" id="3.40.225.10">
    <property type="entry name" value="Class II aldolase/adducin N-terminal domain"/>
    <property type="match status" value="1"/>
</dbReference>
<dbReference type="GO" id="GO:0005856">
    <property type="term" value="C:cytoskeleton"/>
    <property type="evidence" value="ECO:0007669"/>
    <property type="project" value="TreeGrafter"/>
</dbReference>
<dbReference type="SMART" id="SM01007">
    <property type="entry name" value="Aldolase_II"/>
    <property type="match status" value="1"/>
</dbReference>
<dbReference type="EMBL" id="CAJOBC010000844">
    <property type="protein sequence ID" value="CAF3631911.1"/>
    <property type="molecule type" value="Genomic_DNA"/>
</dbReference>
<dbReference type="Proteomes" id="UP000681722">
    <property type="component" value="Unassembled WGS sequence"/>
</dbReference>
<reference evidence="4" key="1">
    <citation type="submission" date="2021-02" db="EMBL/GenBank/DDBJ databases">
        <authorList>
            <person name="Nowell W R."/>
        </authorList>
    </citation>
    <scope>NUCLEOTIDE SEQUENCE</scope>
</reference>
<dbReference type="InterPro" id="IPR001303">
    <property type="entry name" value="Aldolase_II/adducin_N"/>
</dbReference>
<dbReference type="GO" id="GO:0051015">
    <property type="term" value="F:actin filament binding"/>
    <property type="evidence" value="ECO:0007669"/>
    <property type="project" value="TreeGrafter"/>
</dbReference>
<dbReference type="GO" id="GO:0005886">
    <property type="term" value="C:plasma membrane"/>
    <property type="evidence" value="ECO:0007669"/>
    <property type="project" value="UniProtKB-SubCell"/>
</dbReference>
<accession>A0A813VRJ5</accession>
<dbReference type="GO" id="GO:0014069">
    <property type="term" value="C:postsynaptic density"/>
    <property type="evidence" value="ECO:0007669"/>
    <property type="project" value="TreeGrafter"/>
</dbReference>
<feature type="domain" description="Class II aldolase/adducin N-terminal" evidence="2">
    <location>
        <begin position="95"/>
        <end position="277"/>
    </location>
</feature>
<gene>
    <name evidence="4" type="ORF">GPM918_LOCUS5738</name>
    <name evidence="3" type="ORF">OVA965_LOCUS1791</name>
    <name evidence="6" type="ORF">SRO942_LOCUS5736</name>
    <name evidence="5" type="ORF">TMI583_LOCUS1795</name>
</gene>
<dbReference type="InterPro" id="IPR036409">
    <property type="entry name" value="Aldolase_II/adducin_N_sf"/>
</dbReference>
<dbReference type="EMBL" id="CAJNOQ010000845">
    <property type="protein sequence ID" value="CAF0844463.1"/>
    <property type="molecule type" value="Genomic_DNA"/>
</dbReference>
<dbReference type="EMBL" id="CAJOBA010000354">
    <property type="protein sequence ID" value="CAF3525406.1"/>
    <property type="molecule type" value="Genomic_DNA"/>
</dbReference>
<dbReference type="Pfam" id="PF00596">
    <property type="entry name" value="Aldolase_II"/>
    <property type="match status" value="1"/>
</dbReference>
<dbReference type="AlphaFoldDB" id="A0A813VRJ5"/>
<comment type="similarity">
    <text evidence="1">Belongs to the aldolase class II family. Adducin subfamily.</text>
</comment>
<evidence type="ECO:0000313" key="3">
    <source>
        <dbReference type="EMBL" id="CAF0747100.1"/>
    </source>
</evidence>
<keyword evidence="7" id="KW-1185">Reference proteome</keyword>
<dbReference type="Proteomes" id="UP000682733">
    <property type="component" value="Unassembled WGS sequence"/>
</dbReference>
<dbReference type="EMBL" id="CAJNOK010000353">
    <property type="protein sequence ID" value="CAF0747100.1"/>
    <property type="molecule type" value="Genomic_DNA"/>
</dbReference>
<dbReference type="PANTHER" id="PTHR10672">
    <property type="entry name" value="ADDUCIN"/>
    <property type="match status" value="1"/>
</dbReference>
<evidence type="ECO:0000313" key="4">
    <source>
        <dbReference type="EMBL" id="CAF0844463.1"/>
    </source>
</evidence>
<name>A0A813VRJ5_9BILA</name>
<organism evidence="4 7">
    <name type="scientific">Didymodactylos carnosus</name>
    <dbReference type="NCBI Taxonomy" id="1234261"/>
    <lineage>
        <taxon>Eukaryota</taxon>
        <taxon>Metazoa</taxon>
        <taxon>Spiralia</taxon>
        <taxon>Gnathifera</taxon>
        <taxon>Rotifera</taxon>
        <taxon>Eurotatoria</taxon>
        <taxon>Bdelloidea</taxon>
        <taxon>Philodinida</taxon>
        <taxon>Philodinidae</taxon>
        <taxon>Didymodactylos</taxon>
    </lineage>
</organism>
<dbReference type="InterPro" id="IPR051017">
    <property type="entry name" value="Aldolase-II_Adducin_sf"/>
</dbReference>
<evidence type="ECO:0000256" key="1">
    <source>
        <dbReference type="ARBA" id="ARBA00006274"/>
    </source>
</evidence>
<dbReference type="PANTHER" id="PTHR10672:SF3">
    <property type="entry name" value="PROTEIN HU-LI TAI SHAO"/>
    <property type="match status" value="1"/>
</dbReference>
<evidence type="ECO:0000313" key="7">
    <source>
        <dbReference type="Proteomes" id="UP000663829"/>
    </source>
</evidence>
<dbReference type="Proteomes" id="UP000677228">
    <property type="component" value="Unassembled WGS sequence"/>
</dbReference>
<evidence type="ECO:0000313" key="5">
    <source>
        <dbReference type="EMBL" id="CAF3525406.1"/>
    </source>
</evidence>
<sequence length="317" mass="36145">MPDSNDILVNEQTEIHSHQRNDTVRTMLFNSTEFYDELNRIITDKEIPSLEELSRLLLPLTKLDMTPCKDRVIPINDIRGIDSVNYVKAEKYLRLKLASLHRVIDLYGWSQGIYNHISLRISREREEFLIKPMGLMYHEVSGASLVKVDSEGNIIDAGNTTFRINRTGFTLYSFIHNKRPDLTCIIHLNTASVVAVSAMKCGLLPISQEYIICGAITSHEVHIDDTNENKLYVDNLDSASDAKVIILRNHGILACGATVEESWHYAFNVILACEAQIRATSVGIDNLYIPHEDIHKQGFRTGYVYREPLIRFVDRIN</sequence>
<dbReference type="SUPFAM" id="SSF53639">
    <property type="entry name" value="AraD/HMP-PK domain-like"/>
    <property type="match status" value="1"/>
</dbReference>
<dbReference type="OrthoDB" id="3238794at2759"/>
<proteinExistence type="inferred from homology"/>
<protein>
    <recommendedName>
        <fullName evidence="2">Class II aldolase/adducin N-terminal domain-containing protein</fullName>
    </recommendedName>
</protein>